<organism evidence="2 3">
    <name type="scientific">Perkinsus olseni</name>
    <name type="common">Perkinsus atlanticus</name>
    <dbReference type="NCBI Taxonomy" id="32597"/>
    <lineage>
        <taxon>Eukaryota</taxon>
        <taxon>Sar</taxon>
        <taxon>Alveolata</taxon>
        <taxon>Perkinsozoa</taxon>
        <taxon>Perkinsea</taxon>
        <taxon>Perkinsida</taxon>
        <taxon>Perkinsidae</taxon>
        <taxon>Perkinsus</taxon>
    </lineage>
</organism>
<evidence type="ECO:0000313" key="3">
    <source>
        <dbReference type="Proteomes" id="UP000553632"/>
    </source>
</evidence>
<evidence type="ECO:0000256" key="1">
    <source>
        <dbReference type="PROSITE-ProRule" id="PRU00023"/>
    </source>
</evidence>
<dbReference type="Pfam" id="PF00023">
    <property type="entry name" value="Ank"/>
    <property type="match status" value="2"/>
</dbReference>
<sequence>MPFTEARQQYATTDGVDPFAGERFVWAAAKGDIEAVIRLHAVQRADLAQRGRYSRTALIEAAHYGHGAVVKYLVSMRADVNEVDECGRTPLMHAASEGRLDVCKQLLAVPGMDVNARDVPEGRTAIMMAAKAGHDEVVKLMLELDGLEYTHTELLSGGVCEAVERVLEEKASAEVYQILLDACDRQIPAVVGEIIGRKAASRDQLTAALCSVCLGRKDDPTIARLLVQGGADVNGVLEVAAAFTAVRSPIVESSSVPVILAAAMGHGEVLRALLECGADADRVGLTPEGVRPSGVEEISSTCTAVSMAIQLGRVECVKVLLAAGASLDIRRLRRLPGSLLIDAVKGGQAEVSALYSSHGSILP</sequence>
<dbReference type="InterPro" id="IPR002110">
    <property type="entry name" value="Ankyrin_rpt"/>
</dbReference>
<dbReference type="SMART" id="SM00248">
    <property type="entry name" value="ANK"/>
    <property type="match status" value="6"/>
</dbReference>
<gene>
    <name evidence="2" type="ORF">FOZ63_003141</name>
</gene>
<feature type="repeat" description="ANK" evidence="1">
    <location>
        <begin position="86"/>
        <end position="119"/>
    </location>
</feature>
<dbReference type="PANTHER" id="PTHR24133">
    <property type="entry name" value="ANKYRIN DOMAIN-CONTAINING"/>
    <property type="match status" value="1"/>
</dbReference>
<comment type="caution">
    <text evidence="2">The sequence shown here is derived from an EMBL/GenBank/DDBJ whole genome shotgun (WGS) entry which is preliminary data.</text>
</comment>
<reference evidence="2 3" key="1">
    <citation type="submission" date="2020-04" db="EMBL/GenBank/DDBJ databases">
        <title>Perkinsus olseni comparative genomics.</title>
        <authorList>
            <person name="Bogema D.R."/>
        </authorList>
    </citation>
    <scope>NUCLEOTIDE SEQUENCE [LARGE SCALE GENOMIC DNA]</scope>
    <source>
        <strain evidence="2 3">ATCC PRA-207</strain>
    </source>
</reference>
<proteinExistence type="predicted"/>
<feature type="repeat" description="ANK" evidence="1">
    <location>
        <begin position="121"/>
        <end position="143"/>
    </location>
</feature>
<feature type="repeat" description="ANK" evidence="1">
    <location>
        <begin position="53"/>
        <end position="85"/>
    </location>
</feature>
<dbReference type="PRINTS" id="PR01415">
    <property type="entry name" value="ANKYRIN"/>
</dbReference>
<dbReference type="AlphaFoldDB" id="A0A7J6NFY9"/>
<evidence type="ECO:0008006" key="4">
    <source>
        <dbReference type="Google" id="ProtNLM"/>
    </source>
</evidence>
<dbReference type="Gene3D" id="1.25.40.20">
    <property type="entry name" value="Ankyrin repeat-containing domain"/>
    <property type="match status" value="3"/>
</dbReference>
<dbReference type="InterPro" id="IPR036770">
    <property type="entry name" value="Ankyrin_rpt-contain_sf"/>
</dbReference>
<dbReference type="Pfam" id="PF12796">
    <property type="entry name" value="Ank_2"/>
    <property type="match status" value="1"/>
</dbReference>
<dbReference type="SUPFAM" id="SSF48403">
    <property type="entry name" value="Ankyrin repeat"/>
    <property type="match status" value="1"/>
</dbReference>
<feature type="repeat" description="ANK" evidence="1">
    <location>
        <begin position="253"/>
        <end position="285"/>
    </location>
</feature>
<evidence type="ECO:0000313" key="2">
    <source>
        <dbReference type="EMBL" id="KAF4682812.1"/>
    </source>
</evidence>
<dbReference type="PANTHER" id="PTHR24133:SF40">
    <property type="entry name" value="ANKYRIN REPEAT DOMAIN 44"/>
    <property type="match status" value="1"/>
</dbReference>
<keyword evidence="3" id="KW-1185">Reference proteome</keyword>
<dbReference type="PROSITE" id="PS50088">
    <property type="entry name" value="ANK_REPEAT"/>
    <property type="match status" value="4"/>
</dbReference>
<keyword evidence="1" id="KW-0040">ANK repeat</keyword>
<dbReference type="EMBL" id="JABANO010040731">
    <property type="protein sequence ID" value="KAF4682812.1"/>
    <property type="molecule type" value="Genomic_DNA"/>
</dbReference>
<accession>A0A7J6NFY9</accession>
<protein>
    <recommendedName>
        <fullName evidence="4">Ankyrin Repeat Protein</fullName>
    </recommendedName>
</protein>
<dbReference type="InterPro" id="IPR052391">
    <property type="entry name" value="E3_Ligase-Neurotoxin"/>
</dbReference>
<feature type="non-terminal residue" evidence="2">
    <location>
        <position position="363"/>
    </location>
</feature>
<dbReference type="PROSITE" id="PS50297">
    <property type="entry name" value="ANK_REP_REGION"/>
    <property type="match status" value="4"/>
</dbReference>
<name>A0A7J6NFY9_PEROL</name>
<dbReference type="Proteomes" id="UP000553632">
    <property type="component" value="Unassembled WGS sequence"/>
</dbReference>